<reference evidence="3 4" key="1">
    <citation type="journal article" date="2019" name="Anaerobe">
        <title>Detection of Robinsoniella peoriensis in multiple bone samples of a trauma patient.</title>
        <authorList>
            <person name="Schrottner P."/>
            <person name="Hartwich K."/>
            <person name="Bunk B."/>
            <person name="Schober I."/>
            <person name="Helbig S."/>
            <person name="Rudolph W.W."/>
            <person name="Gunzer F."/>
        </authorList>
    </citation>
    <scope>NUCLEOTIDE SEQUENCE [LARGE SCALE GENOMIC DNA]</scope>
    <source>
        <strain evidence="3 4">DSM 106044</strain>
    </source>
</reference>
<proteinExistence type="predicted"/>
<dbReference type="Pfam" id="PF01547">
    <property type="entry name" value="SBP_bac_1"/>
    <property type="match status" value="1"/>
</dbReference>
<keyword evidence="2" id="KW-0732">Signal</keyword>
<dbReference type="CDD" id="cd13585">
    <property type="entry name" value="PBP2_TMBP_like"/>
    <property type="match status" value="1"/>
</dbReference>
<sequence precursor="true">MKKRILAVLLAATMVTGMIPGCGGSNQKSDGKTTEKSADSEKAGETGGGKEAAGTQKSDITLRFIDVNPSPQRQAYYEGVFEKFKGETGITVAYESVPWDDAANKLTVLGTSGQLPDVMTTHPLWLGQFTESNWVLPIDEYAEEHKDEFVDIISKSNWVNEKANYGHIYTIPDGFMVKGIFYRKDWVEEIGYEIPTGDDWTYEAYFDLIKALTDKEKKRYGNSFRGARGAFDPLLVYLQTFTGGYVYDEEGNCLLNKPECVDAFEKWCAVYKDGYVPEDSINWGFVEMVDNFTGGLTGTISNDSEVAVACETNMKPEQWGVLPMPVSTVDHKLLNTSSSPYSYTISAQSEHPDEALMLMDYLVKPENNIEYCKLGGLIPIKKEASKDPTYGEDGPYAAFLNQLNDPDFTVPPMYGPFNYTDLHQDTFHAEMQKYLLGKQSAEDVLNNISNELTKRMKEYLAANEGSAIESPRTLQ</sequence>
<dbReference type="PANTHER" id="PTHR43649:SF12">
    <property type="entry name" value="DIACETYLCHITOBIOSE BINDING PROTEIN DASA"/>
    <property type="match status" value="1"/>
</dbReference>
<dbReference type="STRING" id="180332.GCA_000797495_05775"/>
<protein>
    <submittedName>
        <fullName evidence="3">Putative ABC transporter substrate-binding protein YesO</fullName>
    </submittedName>
</protein>
<dbReference type="RefSeq" id="WP_044289501.1">
    <property type="nucleotide sequence ID" value="NZ_JBHTNY010000039.1"/>
</dbReference>
<evidence type="ECO:0000313" key="3">
    <source>
        <dbReference type="EMBL" id="TLC98992.1"/>
    </source>
</evidence>
<dbReference type="SUPFAM" id="SSF53850">
    <property type="entry name" value="Periplasmic binding protein-like II"/>
    <property type="match status" value="1"/>
</dbReference>
<dbReference type="Gene3D" id="3.40.190.10">
    <property type="entry name" value="Periplasmic binding protein-like II"/>
    <property type="match status" value="1"/>
</dbReference>
<evidence type="ECO:0000256" key="2">
    <source>
        <dbReference type="SAM" id="SignalP"/>
    </source>
</evidence>
<name>A0A4U8Q4R9_9FIRM</name>
<keyword evidence="4" id="KW-1185">Reference proteome</keyword>
<dbReference type="AlphaFoldDB" id="A0A4U8Q4R9"/>
<evidence type="ECO:0000313" key="4">
    <source>
        <dbReference type="Proteomes" id="UP000306509"/>
    </source>
</evidence>
<dbReference type="PANTHER" id="PTHR43649">
    <property type="entry name" value="ARABINOSE-BINDING PROTEIN-RELATED"/>
    <property type="match status" value="1"/>
</dbReference>
<feature type="chain" id="PRO_5039502531" evidence="2">
    <location>
        <begin position="21"/>
        <end position="475"/>
    </location>
</feature>
<feature type="region of interest" description="Disordered" evidence="1">
    <location>
        <begin position="20"/>
        <end position="54"/>
    </location>
</feature>
<feature type="compositionally biased region" description="Basic and acidic residues" evidence="1">
    <location>
        <begin position="29"/>
        <end position="44"/>
    </location>
</feature>
<organism evidence="3 4">
    <name type="scientific">Robinsoniella peoriensis</name>
    <dbReference type="NCBI Taxonomy" id="180332"/>
    <lineage>
        <taxon>Bacteria</taxon>
        <taxon>Bacillati</taxon>
        <taxon>Bacillota</taxon>
        <taxon>Clostridia</taxon>
        <taxon>Lachnospirales</taxon>
        <taxon>Lachnospiraceae</taxon>
        <taxon>Robinsoniella</taxon>
    </lineage>
</organism>
<dbReference type="EMBL" id="QGQD01000078">
    <property type="protein sequence ID" value="TLC98992.1"/>
    <property type="molecule type" value="Genomic_DNA"/>
</dbReference>
<dbReference type="InterPro" id="IPR050490">
    <property type="entry name" value="Bact_solute-bd_prot1"/>
</dbReference>
<dbReference type="Proteomes" id="UP000306509">
    <property type="component" value="Unassembled WGS sequence"/>
</dbReference>
<dbReference type="InterPro" id="IPR006059">
    <property type="entry name" value="SBP"/>
</dbReference>
<evidence type="ECO:0000256" key="1">
    <source>
        <dbReference type="SAM" id="MobiDB-lite"/>
    </source>
</evidence>
<accession>A0A4U8Q4R9</accession>
<comment type="caution">
    <text evidence="3">The sequence shown here is derived from an EMBL/GenBank/DDBJ whole genome shotgun (WGS) entry which is preliminary data.</text>
</comment>
<gene>
    <name evidence="3" type="primary">yesO_7</name>
    <name evidence="3" type="ORF">DSM106044_04137</name>
</gene>
<feature type="signal peptide" evidence="2">
    <location>
        <begin position="1"/>
        <end position="20"/>
    </location>
</feature>